<gene>
    <name evidence="1" type="ORF">BU25DRAFT_218879</name>
</gene>
<protein>
    <submittedName>
        <fullName evidence="1">Uncharacterized protein</fullName>
    </submittedName>
</protein>
<proteinExistence type="predicted"/>
<reference evidence="1" key="1">
    <citation type="journal article" date="2020" name="Stud. Mycol.">
        <title>101 Dothideomycetes genomes: a test case for predicting lifestyles and emergence of pathogens.</title>
        <authorList>
            <person name="Haridas S."/>
            <person name="Albert R."/>
            <person name="Binder M."/>
            <person name="Bloem J."/>
            <person name="Labutti K."/>
            <person name="Salamov A."/>
            <person name="Andreopoulos B."/>
            <person name="Baker S."/>
            <person name="Barry K."/>
            <person name="Bills G."/>
            <person name="Bluhm B."/>
            <person name="Cannon C."/>
            <person name="Castanera R."/>
            <person name="Culley D."/>
            <person name="Daum C."/>
            <person name="Ezra D."/>
            <person name="Gonzalez J."/>
            <person name="Henrissat B."/>
            <person name="Kuo A."/>
            <person name="Liang C."/>
            <person name="Lipzen A."/>
            <person name="Lutzoni F."/>
            <person name="Magnuson J."/>
            <person name="Mondo S."/>
            <person name="Nolan M."/>
            <person name="Ohm R."/>
            <person name="Pangilinan J."/>
            <person name="Park H.-J."/>
            <person name="Ramirez L."/>
            <person name="Alfaro M."/>
            <person name="Sun H."/>
            <person name="Tritt A."/>
            <person name="Yoshinaga Y."/>
            <person name="Zwiers L.-H."/>
            <person name="Turgeon B."/>
            <person name="Goodwin S."/>
            <person name="Spatafora J."/>
            <person name="Crous P."/>
            <person name="Grigoriev I."/>
        </authorList>
    </citation>
    <scope>NUCLEOTIDE SEQUENCE</scope>
    <source>
        <strain evidence="1">CBS 525.71</strain>
    </source>
</reference>
<organism evidence="1 2">
    <name type="scientific">Macroventuria anomochaeta</name>
    <dbReference type="NCBI Taxonomy" id="301207"/>
    <lineage>
        <taxon>Eukaryota</taxon>
        <taxon>Fungi</taxon>
        <taxon>Dikarya</taxon>
        <taxon>Ascomycota</taxon>
        <taxon>Pezizomycotina</taxon>
        <taxon>Dothideomycetes</taxon>
        <taxon>Pleosporomycetidae</taxon>
        <taxon>Pleosporales</taxon>
        <taxon>Pleosporineae</taxon>
        <taxon>Didymellaceae</taxon>
        <taxon>Macroventuria</taxon>
    </lineage>
</organism>
<name>A0ACB6RJL1_9PLEO</name>
<accession>A0ACB6RJL1</accession>
<dbReference type="Proteomes" id="UP000799754">
    <property type="component" value="Unassembled WGS sequence"/>
</dbReference>
<dbReference type="EMBL" id="MU006748">
    <property type="protein sequence ID" value="KAF2622091.1"/>
    <property type="molecule type" value="Genomic_DNA"/>
</dbReference>
<comment type="caution">
    <text evidence="1">The sequence shown here is derived from an EMBL/GenBank/DDBJ whole genome shotgun (WGS) entry which is preliminary data.</text>
</comment>
<keyword evidence="2" id="KW-1185">Reference proteome</keyword>
<evidence type="ECO:0000313" key="1">
    <source>
        <dbReference type="EMBL" id="KAF2622091.1"/>
    </source>
</evidence>
<sequence length="126" mass="13559">MLCAERREARDDSKACTTPLSMYRTQDRPPRYPLLPNPQYEPHLQDPAVRLPQPLRKQAAPSTSIASSFTLTIPTLAVTATSTTAATSGPSSATPVVVEVFTASIVVVVMLRCVFSAVSALLVLVF</sequence>
<evidence type="ECO:0000313" key="2">
    <source>
        <dbReference type="Proteomes" id="UP000799754"/>
    </source>
</evidence>